<feature type="transmembrane region" description="Helical" evidence="7">
    <location>
        <begin position="12"/>
        <end position="29"/>
    </location>
</feature>
<dbReference type="GO" id="GO:0005886">
    <property type="term" value="C:plasma membrane"/>
    <property type="evidence" value="ECO:0007669"/>
    <property type="project" value="UniProtKB-SubCell"/>
</dbReference>
<keyword evidence="2" id="KW-0813">Transport</keyword>
<evidence type="ECO:0000256" key="6">
    <source>
        <dbReference type="ARBA" id="ARBA00023136"/>
    </source>
</evidence>
<dbReference type="InterPro" id="IPR011701">
    <property type="entry name" value="MFS"/>
</dbReference>
<dbReference type="InterPro" id="IPR050171">
    <property type="entry name" value="MFS_Transporters"/>
</dbReference>
<feature type="transmembrane region" description="Helical" evidence="7">
    <location>
        <begin position="139"/>
        <end position="161"/>
    </location>
</feature>
<dbReference type="InterPro" id="IPR020846">
    <property type="entry name" value="MFS_dom"/>
</dbReference>
<dbReference type="Proteomes" id="UP000199225">
    <property type="component" value="Unassembled WGS sequence"/>
</dbReference>
<evidence type="ECO:0000256" key="1">
    <source>
        <dbReference type="ARBA" id="ARBA00004651"/>
    </source>
</evidence>
<keyword evidence="10" id="KW-1185">Reference proteome</keyword>
<keyword evidence="4 7" id="KW-0812">Transmembrane</keyword>
<accession>A0A1G8S427</accession>
<dbReference type="Gene3D" id="1.20.1250.20">
    <property type="entry name" value="MFS general substrate transporter like domains"/>
    <property type="match status" value="1"/>
</dbReference>
<keyword evidence="6 7" id="KW-0472">Membrane</keyword>
<sequence length="390" mass="43475">MKNNYLTRVQHTAFLAAIFCFWFATYIYVPTFSVYLERIGLVYSQIGIILGAYGITQILLRWPLGVFLEWLGGTKKKWLVIGFIAATISGVMLALSEVFTVVLIGRLLAGVTASMWVMATIMYGQYFPPFKSTQAMSTMQFMTVFTQFASMVLCSILISWFGWEFPFWMAALFSLVGAALLIGIPEISVPREESKSWVQFFKETAKLKEVWGIASLSLIGHAILFVTIFGFSPLYIVELGYSESMIPWLVFAFFIPHMLTSLGLAYVHVKEAHIFHIVWASFLGAAVFLVFIPFSSLIFVLLLHAGVGFTLGMVLPMLLGRAALFGKKGNGMAVMGMFQSLYAIGIFIGPYFSGEIANIWNLDATFYFAAILALIGVWITMGMKRKIVSA</sequence>
<feature type="transmembrane region" description="Helical" evidence="7">
    <location>
        <begin position="298"/>
        <end position="319"/>
    </location>
</feature>
<feature type="transmembrane region" description="Helical" evidence="7">
    <location>
        <begin position="364"/>
        <end position="383"/>
    </location>
</feature>
<feature type="transmembrane region" description="Helical" evidence="7">
    <location>
        <begin position="80"/>
        <end position="101"/>
    </location>
</feature>
<gene>
    <name evidence="9" type="ORF">SAMN04490247_1242</name>
</gene>
<organism evidence="9 10">
    <name type="scientific">Salimicrobium halophilum</name>
    <dbReference type="NCBI Taxonomy" id="86666"/>
    <lineage>
        <taxon>Bacteria</taxon>
        <taxon>Bacillati</taxon>
        <taxon>Bacillota</taxon>
        <taxon>Bacilli</taxon>
        <taxon>Bacillales</taxon>
        <taxon>Bacillaceae</taxon>
        <taxon>Salimicrobium</taxon>
    </lineage>
</organism>
<feature type="transmembrane region" description="Helical" evidence="7">
    <location>
        <begin position="107"/>
        <end position="127"/>
    </location>
</feature>
<keyword evidence="5 7" id="KW-1133">Transmembrane helix</keyword>
<dbReference type="AlphaFoldDB" id="A0A1G8S427"/>
<evidence type="ECO:0000313" key="10">
    <source>
        <dbReference type="Proteomes" id="UP000199225"/>
    </source>
</evidence>
<evidence type="ECO:0000259" key="8">
    <source>
        <dbReference type="PROSITE" id="PS50850"/>
    </source>
</evidence>
<dbReference type="InterPro" id="IPR036259">
    <property type="entry name" value="MFS_trans_sf"/>
</dbReference>
<dbReference type="Pfam" id="PF07690">
    <property type="entry name" value="MFS_1"/>
    <property type="match status" value="1"/>
</dbReference>
<dbReference type="PANTHER" id="PTHR23517:SF13">
    <property type="entry name" value="MAJOR FACILITATOR SUPERFAMILY MFS_1"/>
    <property type="match status" value="1"/>
</dbReference>
<dbReference type="STRING" id="86666.SAMN04490247_1242"/>
<evidence type="ECO:0000256" key="2">
    <source>
        <dbReference type="ARBA" id="ARBA00022448"/>
    </source>
</evidence>
<keyword evidence="3" id="KW-1003">Cell membrane</keyword>
<dbReference type="PANTHER" id="PTHR23517">
    <property type="entry name" value="RESISTANCE PROTEIN MDTM, PUTATIVE-RELATED-RELATED"/>
    <property type="match status" value="1"/>
</dbReference>
<feature type="transmembrane region" description="Helical" evidence="7">
    <location>
        <begin position="210"/>
        <end position="236"/>
    </location>
</feature>
<evidence type="ECO:0000256" key="5">
    <source>
        <dbReference type="ARBA" id="ARBA00022989"/>
    </source>
</evidence>
<dbReference type="OrthoDB" id="9607at2"/>
<dbReference type="EMBL" id="FNEV01000003">
    <property type="protein sequence ID" value="SDJ23957.1"/>
    <property type="molecule type" value="Genomic_DNA"/>
</dbReference>
<name>A0A1G8S427_9BACI</name>
<dbReference type="GO" id="GO:0022857">
    <property type="term" value="F:transmembrane transporter activity"/>
    <property type="evidence" value="ECO:0007669"/>
    <property type="project" value="InterPro"/>
</dbReference>
<dbReference type="PROSITE" id="PS50850">
    <property type="entry name" value="MFS"/>
    <property type="match status" value="1"/>
</dbReference>
<feature type="transmembrane region" description="Helical" evidence="7">
    <location>
        <begin position="41"/>
        <end position="60"/>
    </location>
</feature>
<feature type="transmembrane region" description="Helical" evidence="7">
    <location>
        <begin position="167"/>
        <end position="189"/>
    </location>
</feature>
<evidence type="ECO:0000256" key="7">
    <source>
        <dbReference type="SAM" id="Phobius"/>
    </source>
</evidence>
<feature type="transmembrane region" description="Helical" evidence="7">
    <location>
        <begin position="331"/>
        <end position="352"/>
    </location>
</feature>
<feature type="transmembrane region" description="Helical" evidence="7">
    <location>
        <begin position="248"/>
        <end position="267"/>
    </location>
</feature>
<evidence type="ECO:0000256" key="3">
    <source>
        <dbReference type="ARBA" id="ARBA00022475"/>
    </source>
</evidence>
<evidence type="ECO:0000313" key="9">
    <source>
        <dbReference type="EMBL" id="SDJ23957.1"/>
    </source>
</evidence>
<feature type="domain" description="Major facilitator superfamily (MFS) profile" evidence="8">
    <location>
        <begin position="10"/>
        <end position="388"/>
    </location>
</feature>
<dbReference type="SUPFAM" id="SSF103473">
    <property type="entry name" value="MFS general substrate transporter"/>
    <property type="match status" value="1"/>
</dbReference>
<proteinExistence type="predicted"/>
<evidence type="ECO:0000256" key="4">
    <source>
        <dbReference type="ARBA" id="ARBA00022692"/>
    </source>
</evidence>
<feature type="transmembrane region" description="Helical" evidence="7">
    <location>
        <begin position="274"/>
        <end position="292"/>
    </location>
</feature>
<reference evidence="10" key="1">
    <citation type="submission" date="2016-10" db="EMBL/GenBank/DDBJ databases">
        <authorList>
            <person name="Varghese N."/>
            <person name="Submissions S."/>
        </authorList>
    </citation>
    <scope>NUCLEOTIDE SEQUENCE [LARGE SCALE GENOMIC DNA]</scope>
    <source>
        <strain evidence="10">DSM 4771</strain>
    </source>
</reference>
<dbReference type="RefSeq" id="WP_093193001.1">
    <property type="nucleotide sequence ID" value="NZ_FNEV01000003.1"/>
</dbReference>
<protein>
    <submittedName>
        <fullName evidence="9">Predicted arabinose efflux permease, MFS family</fullName>
    </submittedName>
</protein>
<comment type="subcellular location">
    <subcellularLocation>
        <location evidence="1">Cell membrane</location>
        <topology evidence="1">Multi-pass membrane protein</topology>
    </subcellularLocation>
</comment>